<feature type="compositionally biased region" description="Basic and acidic residues" evidence="1">
    <location>
        <begin position="88"/>
        <end position="106"/>
    </location>
</feature>
<evidence type="ECO:0000256" key="1">
    <source>
        <dbReference type="SAM" id="MobiDB-lite"/>
    </source>
</evidence>
<evidence type="ECO:0000313" key="2">
    <source>
        <dbReference type="EMBL" id="KAJ1198945.1"/>
    </source>
</evidence>
<proteinExistence type="predicted"/>
<organism evidence="2 3">
    <name type="scientific">Pleurodeles waltl</name>
    <name type="common">Iberian ribbed newt</name>
    <dbReference type="NCBI Taxonomy" id="8319"/>
    <lineage>
        <taxon>Eukaryota</taxon>
        <taxon>Metazoa</taxon>
        <taxon>Chordata</taxon>
        <taxon>Craniata</taxon>
        <taxon>Vertebrata</taxon>
        <taxon>Euteleostomi</taxon>
        <taxon>Amphibia</taxon>
        <taxon>Batrachia</taxon>
        <taxon>Caudata</taxon>
        <taxon>Salamandroidea</taxon>
        <taxon>Salamandridae</taxon>
        <taxon>Pleurodelinae</taxon>
        <taxon>Pleurodeles</taxon>
    </lineage>
</organism>
<reference evidence="2" key="1">
    <citation type="journal article" date="2022" name="bioRxiv">
        <title>Sequencing and chromosome-scale assembly of the giantPleurodeles waltlgenome.</title>
        <authorList>
            <person name="Brown T."/>
            <person name="Elewa A."/>
            <person name="Iarovenko S."/>
            <person name="Subramanian E."/>
            <person name="Araus A.J."/>
            <person name="Petzold A."/>
            <person name="Susuki M."/>
            <person name="Suzuki K.-i.T."/>
            <person name="Hayashi T."/>
            <person name="Toyoda A."/>
            <person name="Oliveira C."/>
            <person name="Osipova E."/>
            <person name="Leigh N.D."/>
            <person name="Simon A."/>
            <person name="Yun M.H."/>
        </authorList>
    </citation>
    <scope>NUCLEOTIDE SEQUENCE</scope>
    <source>
        <strain evidence="2">20211129_DDA</strain>
        <tissue evidence="2">Liver</tissue>
    </source>
</reference>
<feature type="compositionally biased region" description="Basic and acidic residues" evidence="1">
    <location>
        <begin position="29"/>
        <end position="45"/>
    </location>
</feature>
<dbReference type="EMBL" id="JANPWB010000003">
    <property type="protein sequence ID" value="KAJ1198945.1"/>
    <property type="molecule type" value="Genomic_DNA"/>
</dbReference>
<dbReference type="Proteomes" id="UP001066276">
    <property type="component" value="Chromosome 2_1"/>
</dbReference>
<evidence type="ECO:0000313" key="3">
    <source>
        <dbReference type="Proteomes" id="UP001066276"/>
    </source>
</evidence>
<sequence>MAPIKGTKKVILDRLGVDNESLRLRFGKERVSACTKEEDGDAKEGRGHKRERRSPLGTGGDGERWRQAEAALPGDEELQDRVVQPGRGEARQTQREEVAGEDGGRK</sequence>
<gene>
    <name evidence="2" type="ORF">NDU88_002783</name>
</gene>
<dbReference type="AlphaFoldDB" id="A0AAV7VFD8"/>
<feature type="region of interest" description="Disordered" evidence="1">
    <location>
        <begin position="29"/>
        <end position="106"/>
    </location>
</feature>
<keyword evidence="3" id="KW-1185">Reference proteome</keyword>
<name>A0AAV7VFD8_PLEWA</name>
<protein>
    <submittedName>
        <fullName evidence="2">Uncharacterized protein</fullName>
    </submittedName>
</protein>
<comment type="caution">
    <text evidence="2">The sequence shown here is derived from an EMBL/GenBank/DDBJ whole genome shotgun (WGS) entry which is preliminary data.</text>
</comment>
<accession>A0AAV7VFD8</accession>